<accession>A0A438ELC2</accession>
<sequence length="463" mass="51161">MAAKRGGRCWFAVESKSYEITAEEWRLVARGVLMLGHVKSWEDGGRRYKLEIRENKAGRRKKCFGRMGIVGRKLRFLGVGSREESKGTAAFYGTGCSDGEYGRKKCQMKGNSWDDVWWEDGDNLMLDPDMQAFESWGRSVWNTKGGVKFSRLGGPLLLIEFETKEEAEKVLLRGHRWFKESFLSLERWDPKVGCSINGERDKSVWVRVMGMPLHFWSQEILQKNRLLVRSEGLEWLNSLQVAVGSVCYSLQLWWEVKPGLTAVVPATRNEMGNEREVRDEGEGDSRAGFKKVNVRTHGEPAKVDVPCENDEGGCSKAAAFSEALSEKVADGVGSTASQHITWGKNTICGHGKSLVMAGTQTIFSFSVFLGKRDISLSSTPSGRNGESVARTGVIIQSSSSVEVGGAVMGPLRMIWADGREAEVLDSASREVGAFGEKTGKAEVLDSASREVGAFGRENRGGYE</sequence>
<protein>
    <recommendedName>
        <fullName evidence="1">DUF4283 domain-containing protein</fullName>
    </recommendedName>
</protein>
<evidence type="ECO:0000313" key="3">
    <source>
        <dbReference type="Proteomes" id="UP000288805"/>
    </source>
</evidence>
<dbReference type="PANTHER" id="PTHR34427:SF5">
    <property type="entry name" value="DUF4283 DOMAIN-CONTAINING PROTEIN"/>
    <property type="match status" value="1"/>
</dbReference>
<dbReference type="PANTHER" id="PTHR34427">
    <property type="entry name" value="DUF4283 DOMAIN PROTEIN"/>
    <property type="match status" value="1"/>
</dbReference>
<comment type="caution">
    <text evidence="2">The sequence shown here is derived from an EMBL/GenBank/DDBJ whole genome shotgun (WGS) entry which is preliminary data.</text>
</comment>
<dbReference type="EMBL" id="QGNW01001250">
    <property type="protein sequence ID" value="RVW48534.1"/>
    <property type="molecule type" value="Genomic_DNA"/>
</dbReference>
<organism evidence="2 3">
    <name type="scientific">Vitis vinifera</name>
    <name type="common">Grape</name>
    <dbReference type="NCBI Taxonomy" id="29760"/>
    <lineage>
        <taxon>Eukaryota</taxon>
        <taxon>Viridiplantae</taxon>
        <taxon>Streptophyta</taxon>
        <taxon>Embryophyta</taxon>
        <taxon>Tracheophyta</taxon>
        <taxon>Spermatophyta</taxon>
        <taxon>Magnoliopsida</taxon>
        <taxon>eudicotyledons</taxon>
        <taxon>Gunneridae</taxon>
        <taxon>Pentapetalae</taxon>
        <taxon>rosids</taxon>
        <taxon>Vitales</taxon>
        <taxon>Vitaceae</taxon>
        <taxon>Viteae</taxon>
        <taxon>Vitis</taxon>
    </lineage>
</organism>
<proteinExistence type="predicted"/>
<evidence type="ECO:0000313" key="2">
    <source>
        <dbReference type="EMBL" id="RVW48534.1"/>
    </source>
</evidence>
<evidence type="ECO:0000259" key="1">
    <source>
        <dbReference type="Pfam" id="PF14111"/>
    </source>
</evidence>
<dbReference type="Proteomes" id="UP000288805">
    <property type="component" value="Unassembled WGS sequence"/>
</dbReference>
<dbReference type="Pfam" id="PF14111">
    <property type="entry name" value="DUF4283"/>
    <property type="match status" value="1"/>
</dbReference>
<gene>
    <name evidence="2" type="ORF">CK203_088483</name>
</gene>
<reference evidence="2 3" key="1">
    <citation type="journal article" date="2018" name="PLoS Genet.">
        <title>Population sequencing reveals clonal diversity and ancestral inbreeding in the grapevine cultivar Chardonnay.</title>
        <authorList>
            <person name="Roach M.J."/>
            <person name="Johnson D.L."/>
            <person name="Bohlmann J."/>
            <person name="van Vuuren H.J."/>
            <person name="Jones S.J."/>
            <person name="Pretorius I.S."/>
            <person name="Schmidt S.A."/>
            <person name="Borneman A.R."/>
        </authorList>
    </citation>
    <scope>NUCLEOTIDE SEQUENCE [LARGE SCALE GENOMIC DNA]</scope>
    <source>
        <strain evidence="3">cv. Chardonnay</strain>
        <tissue evidence="2">Leaf</tissue>
    </source>
</reference>
<dbReference type="AlphaFoldDB" id="A0A438ELC2"/>
<feature type="domain" description="DUF4283" evidence="1">
    <location>
        <begin position="128"/>
        <end position="195"/>
    </location>
</feature>
<dbReference type="InterPro" id="IPR025558">
    <property type="entry name" value="DUF4283"/>
</dbReference>
<name>A0A438ELC2_VITVI</name>